<evidence type="ECO:0000256" key="1">
    <source>
        <dbReference type="ARBA" id="ARBA00001947"/>
    </source>
</evidence>
<evidence type="ECO:0000256" key="14">
    <source>
        <dbReference type="ARBA" id="ARBA00023288"/>
    </source>
</evidence>
<dbReference type="Ensembl" id="ENSEEET00000003778.2">
    <property type="protein sequence ID" value="ENSEEEP00000003726.2"/>
    <property type="gene ID" value="ENSEEEG00000002021.2"/>
</dbReference>
<dbReference type="FunFam" id="3.10.200.10:FF:000003">
    <property type="entry name" value="Carbonic anhydrase 12"/>
    <property type="match status" value="1"/>
</dbReference>
<keyword evidence="13 17" id="KW-0456">Lyase</keyword>
<evidence type="ECO:0000256" key="9">
    <source>
        <dbReference type="ARBA" id="ARBA00022833"/>
    </source>
</evidence>
<keyword evidence="9 17" id="KW-0862">Zinc</keyword>
<comment type="cofactor">
    <cofactor evidence="1 17">
        <name>Zn(2+)</name>
        <dbReference type="ChEBI" id="CHEBI:29105"/>
    </cofactor>
</comment>
<reference evidence="19" key="5">
    <citation type="submission" date="2025-09" db="UniProtKB">
        <authorList>
            <consortium name="Ensembl"/>
        </authorList>
    </citation>
    <scope>IDENTIFICATION</scope>
</reference>
<comment type="catalytic activity">
    <reaction evidence="16">
        <text>hydrogencarbonate + H(+) = CO2 + H2O</text>
        <dbReference type="Rhea" id="RHEA:10748"/>
        <dbReference type="ChEBI" id="CHEBI:15377"/>
        <dbReference type="ChEBI" id="CHEBI:15378"/>
        <dbReference type="ChEBI" id="CHEBI:16526"/>
        <dbReference type="ChEBI" id="CHEBI:17544"/>
        <dbReference type="EC" id="4.2.1.1"/>
    </reaction>
    <physiologicalReaction direction="left-to-right" evidence="16">
        <dbReference type="Rhea" id="RHEA:10749"/>
    </physiologicalReaction>
    <physiologicalReaction direction="right-to-left" evidence="16">
        <dbReference type="Rhea" id="RHEA:10750"/>
    </physiologicalReaction>
</comment>
<dbReference type="SUPFAM" id="SSF51069">
    <property type="entry name" value="Carbonic anhydrase"/>
    <property type="match status" value="1"/>
</dbReference>
<dbReference type="PANTHER" id="PTHR18952">
    <property type="entry name" value="CARBONIC ANHYDRASE"/>
    <property type="match status" value="1"/>
</dbReference>
<keyword evidence="8" id="KW-0732">Signal</keyword>
<comment type="function">
    <text evidence="15">Catalyzes the reversible hydration of carbon dioxide into bicarbonate and protons and thus is essential to maintaining intracellular and extracellular pH. May stimulate the sodium/bicarbonate transporter activity of SLC4A4 that acts in pH homeostasis. It is essential for acid overload removal from the retina and retina epithelium, and acid release in the choriocapillaris in the choroid.</text>
</comment>
<dbReference type="PANTHER" id="PTHR18952:SF95">
    <property type="entry name" value="CARBONIC ANHYDRASE 4"/>
    <property type="match status" value="1"/>
</dbReference>
<evidence type="ECO:0000256" key="16">
    <source>
        <dbReference type="ARBA" id="ARBA00049061"/>
    </source>
</evidence>
<dbReference type="EC" id="4.2.1.1" evidence="17"/>
<keyword evidence="10" id="KW-0472">Membrane</keyword>
<gene>
    <name evidence="19" type="primary">LOC113577544</name>
</gene>
<protein>
    <recommendedName>
        <fullName evidence="17">Carbonic anhydrase</fullName>
        <ecNumber evidence="17">4.2.1.1</ecNumber>
    </recommendedName>
</protein>
<evidence type="ECO:0000259" key="18">
    <source>
        <dbReference type="PROSITE" id="PS51144"/>
    </source>
</evidence>
<dbReference type="InterPro" id="IPR023561">
    <property type="entry name" value="Carbonic_anhydrase_a-class"/>
</dbReference>
<reference evidence="20" key="1">
    <citation type="journal article" date="2014" name="Science">
        <title>Nonhuman genetics. Genomic basis for the convergent evolution of electric organs.</title>
        <authorList>
            <person name="Gallant J.R."/>
            <person name="Traeger L.L."/>
            <person name="Volkening J.D."/>
            <person name="Moffett H."/>
            <person name="Chen P.H."/>
            <person name="Novina C.D."/>
            <person name="Phillips G.N.Jr."/>
            <person name="Anand R."/>
            <person name="Wells G.B."/>
            <person name="Pinch M."/>
            <person name="Guth R."/>
            <person name="Unguez G.A."/>
            <person name="Albert J.S."/>
            <person name="Zakon H.H."/>
            <person name="Samanta M.P."/>
            <person name="Sussman M.R."/>
        </authorList>
    </citation>
    <scope>NUCLEOTIDE SEQUENCE [LARGE SCALE GENOMIC DNA]</scope>
</reference>
<dbReference type="GO" id="GO:0004089">
    <property type="term" value="F:carbonate dehydratase activity"/>
    <property type="evidence" value="ECO:0007669"/>
    <property type="project" value="UniProtKB-UniRule"/>
</dbReference>
<accession>A0A4W4DWL9</accession>
<keyword evidence="7 17" id="KW-0479">Metal-binding</keyword>
<dbReference type="CDD" id="cd03117">
    <property type="entry name" value="alpha_CA_IV_XV_like"/>
    <property type="match status" value="1"/>
</dbReference>
<name>A0A4W4DWL9_ELEEL</name>
<keyword evidence="6" id="KW-0336">GPI-anchor</keyword>
<evidence type="ECO:0000256" key="12">
    <source>
        <dbReference type="ARBA" id="ARBA00023180"/>
    </source>
</evidence>
<evidence type="ECO:0000256" key="17">
    <source>
        <dbReference type="RuleBase" id="RU367011"/>
    </source>
</evidence>
<proteinExistence type="inferred from homology"/>
<keyword evidence="14" id="KW-0449">Lipoprotein</keyword>
<evidence type="ECO:0000256" key="3">
    <source>
        <dbReference type="ARBA" id="ARBA00010718"/>
    </source>
</evidence>
<dbReference type="Proteomes" id="UP000314983">
    <property type="component" value="Chromosome 6"/>
</dbReference>
<evidence type="ECO:0000256" key="8">
    <source>
        <dbReference type="ARBA" id="ARBA00022729"/>
    </source>
</evidence>
<keyword evidence="12" id="KW-0325">Glycoprotein</keyword>
<evidence type="ECO:0000256" key="4">
    <source>
        <dbReference type="ARBA" id="ARBA00011736"/>
    </source>
</evidence>
<dbReference type="InterPro" id="IPR036398">
    <property type="entry name" value="CA_dom_sf"/>
</dbReference>
<dbReference type="SMART" id="SM01057">
    <property type="entry name" value="Carb_anhydrase"/>
    <property type="match status" value="1"/>
</dbReference>
<dbReference type="Gene3D" id="3.10.200.10">
    <property type="entry name" value="Alpha carbonic anhydrase"/>
    <property type="match status" value="1"/>
</dbReference>
<dbReference type="OMA" id="AVEFHLH"/>
<dbReference type="AlphaFoldDB" id="A0A4W4DWL9"/>
<comment type="similarity">
    <text evidence="3 17">Belongs to the alpha-carbonic anhydrase family.</text>
</comment>
<keyword evidence="20" id="KW-1185">Reference proteome</keyword>
<dbReference type="InterPro" id="IPR001148">
    <property type="entry name" value="CA_dom"/>
</dbReference>
<evidence type="ECO:0000313" key="19">
    <source>
        <dbReference type="Ensembl" id="ENSEEEP00000003726.2"/>
    </source>
</evidence>
<feature type="domain" description="Alpha-carbonic anhydrase" evidence="18">
    <location>
        <begin position="20"/>
        <end position="280"/>
    </location>
</feature>
<evidence type="ECO:0000256" key="13">
    <source>
        <dbReference type="ARBA" id="ARBA00023239"/>
    </source>
</evidence>
<reference evidence="19" key="4">
    <citation type="submission" date="2025-08" db="UniProtKB">
        <authorList>
            <consortium name="Ensembl"/>
        </authorList>
    </citation>
    <scope>IDENTIFICATION</scope>
</reference>
<keyword evidence="11" id="KW-1015">Disulfide bond</keyword>
<reference evidence="20" key="2">
    <citation type="journal article" date="2017" name="Sci. Adv.">
        <title>A tail of two voltages: Proteomic comparison of the three electric organs of the electric eel.</title>
        <authorList>
            <person name="Traeger L.L."/>
            <person name="Sabat G."/>
            <person name="Barrett-Wilt G.A."/>
            <person name="Wells G.B."/>
            <person name="Sussman M.R."/>
        </authorList>
    </citation>
    <scope>NUCLEOTIDE SEQUENCE [LARGE SCALE GENOMIC DNA]</scope>
</reference>
<evidence type="ECO:0000256" key="11">
    <source>
        <dbReference type="ARBA" id="ARBA00023157"/>
    </source>
</evidence>
<dbReference type="Pfam" id="PF00194">
    <property type="entry name" value="Carb_anhydrase"/>
    <property type="match status" value="1"/>
</dbReference>
<dbReference type="STRING" id="8005.ENSEEEP00000003726"/>
<dbReference type="GO" id="GO:0005886">
    <property type="term" value="C:plasma membrane"/>
    <property type="evidence" value="ECO:0007669"/>
    <property type="project" value="UniProtKB-SubCell"/>
</dbReference>
<evidence type="ECO:0000256" key="2">
    <source>
        <dbReference type="ARBA" id="ARBA00004609"/>
    </source>
</evidence>
<evidence type="ECO:0000256" key="15">
    <source>
        <dbReference type="ARBA" id="ARBA00045603"/>
    </source>
</evidence>
<evidence type="ECO:0000256" key="5">
    <source>
        <dbReference type="ARBA" id="ARBA00022475"/>
    </source>
</evidence>
<keyword evidence="5" id="KW-1003">Cell membrane</keyword>
<comment type="subcellular location">
    <subcellularLocation>
        <location evidence="2">Cell membrane</location>
        <topology evidence="2">Lipid-anchor</topology>
        <topology evidence="2">GPI-anchor</topology>
    </subcellularLocation>
</comment>
<evidence type="ECO:0000256" key="10">
    <source>
        <dbReference type="ARBA" id="ARBA00023136"/>
    </source>
</evidence>
<dbReference type="PROSITE" id="PS00162">
    <property type="entry name" value="ALPHA_CA_1"/>
    <property type="match status" value="1"/>
</dbReference>
<evidence type="ECO:0000256" key="6">
    <source>
        <dbReference type="ARBA" id="ARBA00022622"/>
    </source>
</evidence>
<evidence type="ECO:0000313" key="20">
    <source>
        <dbReference type="Proteomes" id="UP000314983"/>
    </source>
</evidence>
<dbReference type="PROSITE" id="PS51144">
    <property type="entry name" value="ALPHA_CA_2"/>
    <property type="match status" value="1"/>
</dbReference>
<dbReference type="GO" id="GO:0008270">
    <property type="term" value="F:zinc ion binding"/>
    <property type="evidence" value="ECO:0007669"/>
    <property type="project" value="UniProtKB-UniRule"/>
</dbReference>
<sequence length="307" mass="34149">IRIIVSYNLYSDMINLTLPGDWCYQAQVNCNSTCKGPDIWYKVHKDCNSHRQSPINIVTKSSRPDTRLTPLVFTGYQKAFRAVLRNDGHSVKVTLPHGSSVSGGNLQGIYNAVQFHFHWGEKGGPGSEHTLDGEQYPMELHIVHMRNDFSSLDEAIKDPSGVAVLGFFYEVESKSPNRKYDAFIHALKAMENDTTTNSEISLHNLILSEANMTQYFRYDGSLTTPTCSEAVIWTVFEHPIPLGRDQLLAFSSLKYSDGMPMVKTFRPVQPRRGRPVYRSCSSSSVAVGSLAPLLVSVSAALGLSQLN</sequence>
<dbReference type="InterPro" id="IPR018338">
    <property type="entry name" value="Carbonic_anhydrase_a-class_CS"/>
</dbReference>
<comment type="subunit">
    <text evidence="4">Interacts with SLC4A4.</text>
</comment>
<dbReference type="GeneTree" id="ENSGT00940000155690"/>
<dbReference type="GO" id="GO:0098552">
    <property type="term" value="C:side of membrane"/>
    <property type="evidence" value="ECO:0007669"/>
    <property type="project" value="UniProtKB-KW"/>
</dbReference>
<organism evidence="19 20">
    <name type="scientific">Electrophorus electricus</name>
    <name type="common">Electric eel</name>
    <name type="synonym">Gymnotus electricus</name>
    <dbReference type="NCBI Taxonomy" id="8005"/>
    <lineage>
        <taxon>Eukaryota</taxon>
        <taxon>Metazoa</taxon>
        <taxon>Chordata</taxon>
        <taxon>Craniata</taxon>
        <taxon>Vertebrata</taxon>
        <taxon>Euteleostomi</taxon>
        <taxon>Actinopterygii</taxon>
        <taxon>Neopterygii</taxon>
        <taxon>Teleostei</taxon>
        <taxon>Ostariophysi</taxon>
        <taxon>Gymnotiformes</taxon>
        <taxon>Gymnotoidei</taxon>
        <taxon>Gymnotidae</taxon>
        <taxon>Electrophorus</taxon>
    </lineage>
</organism>
<evidence type="ECO:0000256" key="7">
    <source>
        <dbReference type="ARBA" id="ARBA00022723"/>
    </source>
</evidence>
<dbReference type="InterPro" id="IPR041874">
    <property type="entry name" value="CA4/CA15"/>
</dbReference>
<reference evidence="19" key="3">
    <citation type="submission" date="2020-05" db="EMBL/GenBank/DDBJ databases">
        <title>Electrophorus electricus (electric eel) genome, fEleEle1, primary haplotype.</title>
        <authorList>
            <person name="Myers G."/>
            <person name="Meyer A."/>
            <person name="Fedrigo O."/>
            <person name="Formenti G."/>
            <person name="Rhie A."/>
            <person name="Tracey A."/>
            <person name="Sims Y."/>
            <person name="Jarvis E.D."/>
        </authorList>
    </citation>
    <scope>NUCLEOTIDE SEQUENCE [LARGE SCALE GENOMIC DNA]</scope>
</reference>
<comment type="function">
    <text evidence="17">Reversible hydration of carbon dioxide.</text>
</comment>